<keyword evidence="4" id="KW-1185">Reference proteome</keyword>
<name>A0A1H0GWX1_9ACTN</name>
<evidence type="ECO:0000313" key="3">
    <source>
        <dbReference type="EMBL" id="SDO11390.1"/>
    </source>
</evidence>
<proteinExistence type="predicted"/>
<evidence type="ECO:0000313" key="4">
    <source>
        <dbReference type="Proteomes" id="UP000199004"/>
    </source>
</evidence>
<dbReference type="Proteomes" id="UP000199004">
    <property type="component" value="Unassembled WGS sequence"/>
</dbReference>
<feature type="transmembrane region" description="Helical" evidence="2">
    <location>
        <begin position="14"/>
        <end position="43"/>
    </location>
</feature>
<accession>A0A1H0GWX1</accession>
<dbReference type="GO" id="GO:0006465">
    <property type="term" value="P:signal peptide processing"/>
    <property type="evidence" value="ECO:0007669"/>
    <property type="project" value="UniProtKB-UniRule"/>
</dbReference>
<dbReference type="CDD" id="cd06462">
    <property type="entry name" value="Peptidase_S24_S26"/>
    <property type="match status" value="1"/>
</dbReference>
<feature type="transmembrane region" description="Helical" evidence="2">
    <location>
        <begin position="133"/>
        <end position="158"/>
    </location>
</feature>
<keyword evidence="2" id="KW-1133">Transmembrane helix</keyword>
<keyword evidence="2" id="KW-0472">Membrane</keyword>
<dbReference type="EC" id="3.4.21.89" evidence="1"/>
<gene>
    <name evidence="3" type="ORF">SAMN05192576_3373</name>
</gene>
<evidence type="ECO:0000256" key="1">
    <source>
        <dbReference type="NCBIfam" id="TIGR02228"/>
    </source>
</evidence>
<dbReference type="RefSeq" id="WP_091025981.1">
    <property type="nucleotide sequence ID" value="NZ_BKAE01000008.1"/>
</dbReference>
<evidence type="ECO:0000256" key="2">
    <source>
        <dbReference type="SAM" id="Phobius"/>
    </source>
</evidence>
<dbReference type="NCBIfam" id="TIGR02228">
    <property type="entry name" value="sigpep_I_arch"/>
    <property type="match status" value="1"/>
</dbReference>
<dbReference type="EMBL" id="FNIC01000006">
    <property type="protein sequence ID" value="SDO11390.1"/>
    <property type="molecule type" value="Genomic_DNA"/>
</dbReference>
<feature type="transmembrane region" description="Helical" evidence="2">
    <location>
        <begin position="178"/>
        <end position="194"/>
    </location>
</feature>
<protein>
    <recommendedName>
        <fullName evidence="1">Signal peptidase I</fullName>
        <ecNumber evidence="1">3.4.21.89</ecNumber>
    </recommendedName>
</protein>
<sequence>MSEGSTGAHRTREVLLNVGAMVGVMSMLMAATALVFGITPLIFRSGSMAPAVHTGDLGIAQTVPAADLRAGDIVTVFTSGGVRVTHRIVELDQTDSGVLLVLKGDANDDPDPEQYAVTEAERLLFAVPRAGYVASWLSGPGGVFLGGLLVGLVLLAIFRRPSATPPSGRRRADTAARTGTLTLGAVLVALPLVAHPPQAVGTLAAWNDSVDVTGATTTGYTVPAPAYNQTCTLGGSGSSRTVRYSWPANVAPLPLLSYDIVASGITSTSSVSTGGSTTSVTISYTTGGANNNQIVTLTAVGWPTGASAWKSAATTKWKFRTNGNNAAATCGEIDPPDVTFTQPVDGSTSPRNAQISGLVTPCASTPACGTISDSSTVTPREYRFERTIAGTVTCWNGSGWSTQNCTTTWRAVTGTAPAWRVGGTAALAYTSAGVYSLTIRATDAYLNVGTETITFTLT</sequence>
<dbReference type="GO" id="GO:0016020">
    <property type="term" value="C:membrane"/>
    <property type="evidence" value="ECO:0007669"/>
    <property type="project" value="UniProtKB-UniRule"/>
</dbReference>
<organism evidence="3 4">
    <name type="scientific">Nocardioides szechwanensis</name>
    <dbReference type="NCBI Taxonomy" id="1005944"/>
    <lineage>
        <taxon>Bacteria</taxon>
        <taxon>Bacillati</taxon>
        <taxon>Actinomycetota</taxon>
        <taxon>Actinomycetes</taxon>
        <taxon>Propionibacteriales</taxon>
        <taxon>Nocardioidaceae</taxon>
        <taxon>Nocardioides</taxon>
    </lineage>
</organism>
<dbReference type="GO" id="GO:0009003">
    <property type="term" value="F:signal peptidase activity"/>
    <property type="evidence" value="ECO:0007669"/>
    <property type="project" value="UniProtKB-EC"/>
</dbReference>
<dbReference type="STRING" id="1005944.SAMN05192576_3373"/>
<reference evidence="3 4" key="1">
    <citation type="submission" date="2016-10" db="EMBL/GenBank/DDBJ databases">
        <authorList>
            <person name="de Groot N.N."/>
        </authorList>
    </citation>
    <scope>NUCLEOTIDE SEQUENCE [LARGE SCALE GENOMIC DNA]</scope>
    <source>
        <strain evidence="3 4">CGMCC 1.11147</strain>
    </source>
</reference>
<dbReference type="InterPro" id="IPR001733">
    <property type="entry name" value="Peptidase_S26B"/>
</dbReference>
<keyword evidence="2" id="KW-0812">Transmembrane</keyword>
<dbReference type="OrthoDB" id="3790724at2"/>
<dbReference type="GO" id="GO:0004252">
    <property type="term" value="F:serine-type endopeptidase activity"/>
    <property type="evidence" value="ECO:0007669"/>
    <property type="project" value="UniProtKB-UniRule"/>
</dbReference>
<dbReference type="AlphaFoldDB" id="A0A1H0GWX1"/>